<gene>
    <name evidence="4" type="ORF">QPL79_05825</name>
</gene>
<dbReference type="InterPro" id="IPR001279">
    <property type="entry name" value="Metallo-B-lactamas"/>
</dbReference>
<dbReference type="Proteomes" id="UP001529235">
    <property type="component" value="Unassembled WGS sequence"/>
</dbReference>
<sequence length="436" mass="49545">MLPLKRFEIGDTVIEIYGGWNEVGGNCIVVKDGDKKIVFDQGIRYTVLRQFYGGRVEPLGISELRSINAVPDPSVFEGAEALYISHTHLDHLGLLSGVPSDVEIVFPEPEVLQMTVADWYKTSTSWLSYVPPQYSSKIVSAKKLEADGRGVAAVPVHHSAYPSTAYIYFGKSVTIFYSGDLRLESPTNLFQHNLGEYLEKLGLGHVDIAIVEGTNFGFEIENFPVTVQILQDIFATTLLLYDLVAVSIDPLDLELFTFIYSYSQTFGRRVVVASKRIYWILKYLRDFINMDISNMFVASELETPPPTPLDFASIIHDVLKNPREYILVVDLINLLEILRKLRLWTEEISIPKAVALLTDPEPRETPKEVEERVVTKWLKLLGFDVYRVRLSGHYHQHNFQDLINIVKPKKLIPIHTEAPQQMMAIFEKITNRSVQS</sequence>
<keyword evidence="2" id="KW-0694">RNA-binding</keyword>
<dbReference type="Gene3D" id="3.40.50.10710">
    <property type="entry name" value="Metallo-hydrolase/oxidoreductase"/>
    <property type="match status" value="1"/>
</dbReference>
<keyword evidence="5" id="KW-1185">Reference proteome</keyword>
<organism evidence="4 5">
    <name type="scientific">Ignisphaera cupida</name>
    <dbReference type="NCBI Taxonomy" id="3050454"/>
    <lineage>
        <taxon>Archaea</taxon>
        <taxon>Thermoproteota</taxon>
        <taxon>Thermoprotei</taxon>
        <taxon>Desulfurococcales</taxon>
        <taxon>Desulfurococcaceae</taxon>
        <taxon>Ignisphaera</taxon>
    </lineage>
</organism>
<dbReference type="SMART" id="SM00849">
    <property type="entry name" value="Lactamase_B"/>
    <property type="match status" value="1"/>
</dbReference>
<dbReference type="RefSeq" id="WP_285273862.1">
    <property type="nucleotide sequence ID" value="NZ_JASNVW010000003.1"/>
</dbReference>
<dbReference type="SUPFAM" id="SSF56281">
    <property type="entry name" value="Metallo-hydrolase/oxidoreductase"/>
    <property type="match status" value="1"/>
</dbReference>
<keyword evidence="1" id="KW-0540">Nuclease</keyword>
<dbReference type="InterPro" id="IPR042173">
    <property type="entry name" value="RNase_J_2"/>
</dbReference>
<evidence type="ECO:0000256" key="2">
    <source>
        <dbReference type="ARBA" id="ARBA00022884"/>
    </source>
</evidence>
<dbReference type="InterPro" id="IPR036866">
    <property type="entry name" value="RibonucZ/Hydroxyglut_hydro"/>
</dbReference>
<accession>A0ABD4Z6D3</accession>
<proteinExistence type="predicted"/>
<dbReference type="GO" id="GO:0004527">
    <property type="term" value="F:exonuclease activity"/>
    <property type="evidence" value="ECO:0007669"/>
    <property type="project" value="UniProtKB-KW"/>
</dbReference>
<dbReference type="AlphaFoldDB" id="A0ABD4Z6D3"/>
<evidence type="ECO:0000313" key="4">
    <source>
        <dbReference type="EMBL" id="MDK6028876.1"/>
    </source>
</evidence>
<protein>
    <recommendedName>
        <fullName evidence="3">Metallo-beta-lactamase domain-containing protein</fullName>
    </recommendedName>
</protein>
<comment type="caution">
    <text evidence="4">The sequence shown here is derived from an EMBL/GenBank/DDBJ whole genome shotgun (WGS) entry which is preliminary data.</text>
</comment>
<evidence type="ECO:0000256" key="1">
    <source>
        <dbReference type="ARBA" id="ARBA00022839"/>
    </source>
</evidence>
<dbReference type="PANTHER" id="PTHR43694">
    <property type="entry name" value="RIBONUCLEASE J"/>
    <property type="match status" value="1"/>
</dbReference>
<dbReference type="GO" id="GO:0003723">
    <property type="term" value="F:RNA binding"/>
    <property type="evidence" value="ECO:0007669"/>
    <property type="project" value="UniProtKB-KW"/>
</dbReference>
<evidence type="ECO:0000259" key="3">
    <source>
        <dbReference type="SMART" id="SM00849"/>
    </source>
</evidence>
<name>A0ABD4Z6D3_9CREN</name>
<keyword evidence="1" id="KW-0378">Hydrolase</keyword>
<reference evidence="4 5" key="1">
    <citation type="submission" date="2023-05" db="EMBL/GenBank/DDBJ databases">
        <title>A new hyperthermophilic archaea 'Ignisphaera cupida' sp. nov. and description of the family 'Ignisphaeraceae' fam. nov.</title>
        <authorList>
            <person name="Podosokorskaya O.A."/>
            <person name="Elcheninov A.G."/>
            <person name="Klukina A."/>
            <person name="Merkel A.Y."/>
        </authorList>
    </citation>
    <scope>NUCLEOTIDE SEQUENCE [LARGE SCALE GENOMIC DNA]</scope>
    <source>
        <strain evidence="4 5">4213-co</strain>
    </source>
</reference>
<feature type="domain" description="Metallo-beta-lactamase" evidence="3">
    <location>
        <begin position="24"/>
        <end position="214"/>
    </location>
</feature>
<evidence type="ECO:0000313" key="5">
    <source>
        <dbReference type="Proteomes" id="UP001529235"/>
    </source>
</evidence>
<keyword evidence="1" id="KW-0269">Exonuclease</keyword>
<dbReference type="EMBL" id="JASNVW010000003">
    <property type="protein sequence ID" value="MDK6028876.1"/>
    <property type="molecule type" value="Genomic_DNA"/>
</dbReference>
<dbReference type="Gene3D" id="3.60.15.10">
    <property type="entry name" value="Ribonuclease Z/Hydroxyacylglutathione hydrolase-like"/>
    <property type="match status" value="1"/>
</dbReference>
<dbReference type="PANTHER" id="PTHR43694:SF1">
    <property type="entry name" value="RIBONUCLEASE J"/>
    <property type="match status" value="1"/>
</dbReference>